<accession>A0A9D4DDQ1</accession>
<gene>
    <name evidence="1" type="ORF">DPMN_181055</name>
</gene>
<evidence type="ECO:0000313" key="1">
    <source>
        <dbReference type="EMBL" id="KAH3746645.1"/>
    </source>
</evidence>
<keyword evidence="2" id="KW-1185">Reference proteome</keyword>
<comment type="caution">
    <text evidence="1">The sequence shown here is derived from an EMBL/GenBank/DDBJ whole genome shotgun (WGS) entry which is preliminary data.</text>
</comment>
<dbReference type="Proteomes" id="UP000828390">
    <property type="component" value="Unassembled WGS sequence"/>
</dbReference>
<evidence type="ECO:0000313" key="2">
    <source>
        <dbReference type="Proteomes" id="UP000828390"/>
    </source>
</evidence>
<name>A0A9D4DDQ1_DREPO</name>
<organism evidence="1 2">
    <name type="scientific">Dreissena polymorpha</name>
    <name type="common">Zebra mussel</name>
    <name type="synonym">Mytilus polymorpha</name>
    <dbReference type="NCBI Taxonomy" id="45954"/>
    <lineage>
        <taxon>Eukaryota</taxon>
        <taxon>Metazoa</taxon>
        <taxon>Spiralia</taxon>
        <taxon>Lophotrochozoa</taxon>
        <taxon>Mollusca</taxon>
        <taxon>Bivalvia</taxon>
        <taxon>Autobranchia</taxon>
        <taxon>Heteroconchia</taxon>
        <taxon>Euheterodonta</taxon>
        <taxon>Imparidentia</taxon>
        <taxon>Neoheterodontei</taxon>
        <taxon>Myida</taxon>
        <taxon>Dreissenoidea</taxon>
        <taxon>Dreissenidae</taxon>
        <taxon>Dreissena</taxon>
    </lineage>
</organism>
<sequence>MNSEHPSGHVFQQIGTIFVHIQGTIKTYILTKFHEDCTINVTFMSVNKKNKTAPPPGGHVFSLITTIFKLNQDIHKTNVLTKFHDDWTKNVTSRIFLPIQTIFKLNGCIQQTNAKNVTSRVPPPGGHVFLPIRTIFELTCRIEETNVLTKLHEDWAKNVSFRLFTCLHYIHTEKTAPPPGGHVFPPIMTIFKLVRDINETNDLTKFHDDWAIIVTSRVFTRNTAPPPGGHVFQWTRTTNGTESTLDTEAANICGILALKYLIWRKPTNQQTNQPTNRQGKNNMSPTTIVEDIKMPRPRGGHVFQPTSIIFELFQDIIRMNLLTEKNAPPLGSHVFQANVTILEIIQNINKTNLLTVFHEDWTINVASRVLTRKNALPPWWPYIIGTNLLTKFHEDRKINVASRENAPTPGGHVFQPTCIIFKLVQDIIGMNLLNKFHEDWTINVVSRVKNAPPLGSHVFQANVSIFELIQDIIETNLLNKFHEDWTINVASRELTMQMLTAQDGRRTTDKRRSQKLTMSTMCSAQDINGTNVPTKYHESEQQMAPWQPYMSKFHEDWEKNVSSRLFTCCHSIHIKKTAPLPGGHDFSLITTIFKLVRDIHITNVLTKFHDD</sequence>
<reference evidence="1" key="2">
    <citation type="submission" date="2020-11" db="EMBL/GenBank/DDBJ databases">
        <authorList>
            <person name="McCartney M.A."/>
            <person name="Auch B."/>
            <person name="Kono T."/>
            <person name="Mallez S."/>
            <person name="Becker A."/>
            <person name="Gohl D.M."/>
            <person name="Silverstein K.A.T."/>
            <person name="Koren S."/>
            <person name="Bechman K.B."/>
            <person name="Herman A."/>
            <person name="Abrahante J.E."/>
            <person name="Garbe J."/>
        </authorList>
    </citation>
    <scope>NUCLEOTIDE SEQUENCE</scope>
    <source>
        <strain evidence="1">Duluth1</strain>
        <tissue evidence="1">Whole animal</tissue>
    </source>
</reference>
<dbReference type="EMBL" id="JAIWYP010000010">
    <property type="protein sequence ID" value="KAH3746645.1"/>
    <property type="molecule type" value="Genomic_DNA"/>
</dbReference>
<dbReference type="AlphaFoldDB" id="A0A9D4DDQ1"/>
<protein>
    <submittedName>
        <fullName evidence="1">Uncharacterized protein</fullName>
    </submittedName>
</protein>
<reference evidence="1" key="1">
    <citation type="journal article" date="2019" name="bioRxiv">
        <title>The Genome of the Zebra Mussel, Dreissena polymorpha: A Resource for Invasive Species Research.</title>
        <authorList>
            <person name="McCartney M.A."/>
            <person name="Auch B."/>
            <person name="Kono T."/>
            <person name="Mallez S."/>
            <person name="Zhang Y."/>
            <person name="Obille A."/>
            <person name="Becker A."/>
            <person name="Abrahante J.E."/>
            <person name="Garbe J."/>
            <person name="Badalamenti J.P."/>
            <person name="Herman A."/>
            <person name="Mangelson H."/>
            <person name="Liachko I."/>
            <person name="Sullivan S."/>
            <person name="Sone E.D."/>
            <person name="Koren S."/>
            <person name="Silverstein K.A.T."/>
            <person name="Beckman K.B."/>
            <person name="Gohl D.M."/>
        </authorList>
    </citation>
    <scope>NUCLEOTIDE SEQUENCE</scope>
    <source>
        <strain evidence="1">Duluth1</strain>
        <tissue evidence="1">Whole animal</tissue>
    </source>
</reference>
<proteinExistence type="predicted"/>